<name>A0A8H6HZK4_9AGAR</name>
<dbReference type="OrthoDB" id="10285020at2759"/>
<organism evidence="1 2">
    <name type="scientific">Ephemerocybe angulata</name>
    <dbReference type="NCBI Taxonomy" id="980116"/>
    <lineage>
        <taxon>Eukaryota</taxon>
        <taxon>Fungi</taxon>
        <taxon>Dikarya</taxon>
        <taxon>Basidiomycota</taxon>
        <taxon>Agaricomycotina</taxon>
        <taxon>Agaricomycetes</taxon>
        <taxon>Agaricomycetidae</taxon>
        <taxon>Agaricales</taxon>
        <taxon>Agaricineae</taxon>
        <taxon>Psathyrellaceae</taxon>
        <taxon>Ephemerocybe</taxon>
    </lineage>
</organism>
<comment type="caution">
    <text evidence="1">The sequence shown here is derived from an EMBL/GenBank/DDBJ whole genome shotgun (WGS) entry which is preliminary data.</text>
</comment>
<keyword evidence="2" id="KW-1185">Reference proteome</keyword>
<protein>
    <submittedName>
        <fullName evidence="1">Uncharacterized protein</fullName>
    </submittedName>
</protein>
<dbReference type="EMBL" id="JACGCI010000028">
    <property type="protein sequence ID" value="KAF6755965.1"/>
    <property type="molecule type" value="Genomic_DNA"/>
</dbReference>
<reference evidence="1 2" key="1">
    <citation type="submission" date="2020-07" db="EMBL/GenBank/DDBJ databases">
        <title>Comparative genomics of pyrophilous fungi reveals a link between fire events and developmental genes.</title>
        <authorList>
            <consortium name="DOE Joint Genome Institute"/>
            <person name="Steindorff A.S."/>
            <person name="Carver A."/>
            <person name="Calhoun S."/>
            <person name="Stillman K."/>
            <person name="Liu H."/>
            <person name="Lipzen A."/>
            <person name="Pangilinan J."/>
            <person name="Labutti K."/>
            <person name="Bruns T.D."/>
            <person name="Grigoriev I.V."/>
        </authorList>
    </citation>
    <scope>NUCLEOTIDE SEQUENCE [LARGE SCALE GENOMIC DNA]</scope>
    <source>
        <strain evidence="1 2">CBS 144469</strain>
    </source>
</reference>
<evidence type="ECO:0000313" key="2">
    <source>
        <dbReference type="Proteomes" id="UP000521943"/>
    </source>
</evidence>
<sequence length="316" mass="34501">MVFDLKTIRSSVDSIKRMSGSSFTSKPSKGDALLAQDTDSTYSTMDIASYNTLQECSSCSSTHCWLFTGGNCAPEPQAALDQARQAQPTRDKWPQYHEYINAAIQSSEIQIHESNAKLLVGSDLNWADSKVITYLAQYLINLATVEGDDQKVDIDAIASFSKQVSRQFDSPSMPFNRFQHRFPVLLLEEFVSFCDQKLAASTGLAILIGAALKYGTLSGADVLACLCTLMAKSTPLTCVEDAKAICHILKHSGDVFWNIFSALPTGLNRDIEDSCGTLLNDLMHYGGEGVEIEHLERLKKSAHDAIAKTTIGANIA</sequence>
<gene>
    <name evidence="1" type="ORF">DFP72DRAFT_1067275</name>
</gene>
<dbReference type="AlphaFoldDB" id="A0A8H6HZK4"/>
<dbReference type="SUPFAM" id="SSF48371">
    <property type="entry name" value="ARM repeat"/>
    <property type="match status" value="1"/>
</dbReference>
<dbReference type="InterPro" id="IPR016024">
    <property type="entry name" value="ARM-type_fold"/>
</dbReference>
<accession>A0A8H6HZK4</accession>
<proteinExistence type="predicted"/>
<evidence type="ECO:0000313" key="1">
    <source>
        <dbReference type="EMBL" id="KAF6755965.1"/>
    </source>
</evidence>
<dbReference type="Proteomes" id="UP000521943">
    <property type="component" value="Unassembled WGS sequence"/>
</dbReference>